<proteinExistence type="inferred from homology"/>
<dbReference type="PANTHER" id="PTHR21771">
    <property type="entry name" value="MITOCHONDRIA-EATING PROTEIN-RELATED"/>
    <property type="match status" value="1"/>
</dbReference>
<evidence type="ECO:0000256" key="4">
    <source>
        <dbReference type="ARBA" id="ARBA00008233"/>
    </source>
</evidence>
<evidence type="ECO:0000256" key="7">
    <source>
        <dbReference type="ARBA" id="ARBA00022787"/>
    </source>
</evidence>
<evidence type="ECO:0000256" key="9">
    <source>
        <dbReference type="ARBA" id="ARBA00023121"/>
    </source>
</evidence>
<reference evidence="15" key="1">
    <citation type="journal article" date="2021" name="Genome Biol. Evol.">
        <title>A High-Quality Reference Genome for a Parasitic Bivalve with Doubly Uniparental Inheritance (Bivalvia: Unionida).</title>
        <authorList>
            <person name="Smith C.H."/>
        </authorList>
    </citation>
    <scope>NUCLEOTIDE SEQUENCE</scope>
    <source>
        <strain evidence="15">CHS0354</strain>
    </source>
</reference>
<dbReference type="GO" id="GO:0008289">
    <property type="term" value="F:lipid binding"/>
    <property type="evidence" value="ECO:0007669"/>
    <property type="project" value="UniProtKB-KW"/>
</dbReference>
<keyword evidence="10" id="KW-0496">Mitochondrion</keyword>
<keyword evidence="11" id="KW-0472">Membrane</keyword>
<dbReference type="GO" id="GO:0035694">
    <property type="term" value="P:mitochondrial protein catabolic process"/>
    <property type="evidence" value="ECO:0007669"/>
    <property type="project" value="InterPro"/>
</dbReference>
<dbReference type="EMBL" id="JAEAOA010001574">
    <property type="protein sequence ID" value="KAK3607095.1"/>
    <property type="molecule type" value="Genomic_DNA"/>
</dbReference>
<keyword evidence="6" id="KW-0963">Cytoplasm</keyword>
<keyword evidence="7" id="KW-1000">Mitochondrion outer membrane</keyword>
<dbReference type="InterPro" id="IPR026169">
    <property type="entry name" value="MIEAP"/>
</dbReference>
<organism evidence="15 16">
    <name type="scientific">Potamilus streckersoni</name>
    <dbReference type="NCBI Taxonomy" id="2493646"/>
    <lineage>
        <taxon>Eukaryota</taxon>
        <taxon>Metazoa</taxon>
        <taxon>Spiralia</taxon>
        <taxon>Lophotrochozoa</taxon>
        <taxon>Mollusca</taxon>
        <taxon>Bivalvia</taxon>
        <taxon>Autobranchia</taxon>
        <taxon>Heteroconchia</taxon>
        <taxon>Palaeoheterodonta</taxon>
        <taxon>Unionida</taxon>
        <taxon>Unionoidea</taxon>
        <taxon>Unionidae</taxon>
        <taxon>Ambleminae</taxon>
        <taxon>Lampsilini</taxon>
        <taxon>Potamilus</taxon>
    </lineage>
</organism>
<comment type="caution">
    <text evidence="15">The sequence shown here is derived from an EMBL/GenBank/DDBJ whole genome shotgun (WGS) entry which is preliminary data.</text>
</comment>
<dbReference type="GO" id="GO:0005759">
    <property type="term" value="C:mitochondrial matrix"/>
    <property type="evidence" value="ECO:0007669"/>
    <property type="project" value="UniProtKB-SubCell"/>
</dbReference>
<protein>
    <recommendedName>
        <fullName evidence="5">Mitochondria-eating protein</fullName>
    </recommendedName>
    <alternativeName>
        <fullName evidence="12">Spermatogenesis-associated protein 18</fullName>
    </alternativeName>
</protein>
<gene>
    <name evidence="15" type="ORF">CHS0354_026302</name>
</gene>
<reference evidence="15" key="3">
    <citation type="submission" date="2023-05" db="EMBL/GenBank/DDBJ databases">
        <authorList>
            <person name="Smith C.H."/>
        </authorList>
    </citation>
    <scope>NUCLEOTIDE SEQUENCE</scope>
    <source>
        <strain evidence="15">CHS0354</strain>
        <tissue evidence="15">Mantle</tissue>
    </source>
</reference>
<feature type="compositionally biased region" description="Polar residues" evidence="13">
    <location>
        <begin position="105"/>
        <end position="114"/>
    </location>
</feature>
<keyword evidence="8" id="KW-0175">Coiled coil</keyword>
<evidence type="ECO:0000256" key="12">
    <source>
        <dbReference type="ARBA" id="ARBA00032687"/>
    </source>
</evidence>
<evidence type="ECO:0000256" key="8">
    <source>
        <dbReference type="ARBA" id="ARBA00023054"/>
    </source>
</evidence>
<evidence type="ECO:0000256" key="5">
    <source>
        <dbReference type="ARBA" id="ARBA00019863"/>
    </source>
</evidence>
<dbReference type="InterPro" id="IPR031981">
    <property type="entry name" value="MIEAP_C"/>
</dbReference>
<evidence type="ECO:0000256" key="3">
    <source>
        <dbReference type="ARBA" id="ARBA00004496"/>
    </source>
</evidence>
<name>A0AAE0WB92_9BIVA</name>
<reference evidence="15" key="2">
    <citation type="journal article" date="2021" name="Genome Biol. Evol.">
        <title>Developing a high-quality reference genome for a parasitic bivalve with doubly uniparental inheritance (Bivalvia: Unionida).</title>
        <authorList>
            <person name="Smith C.H."/>
        </authorList>
    </citation>
    <scope>NUCLEOTIDE SEQUENCE</scope>
    <source>
        <strain evidence="15">CHS0354</strain>
        <tissue evidence="15">Mantle</tissue>
    </source>
</reference>
<evidence type="ECO:0000313" key="15">
    <source>
        <dbReference type="EMBL" id="KAK3607095.1"/>
    </source>
</evidence>
<dbReference type="PANTHER" id="PTHR21771:SF0">
    <property type="entry name" value="MITOCHONDRIA-EATING PROTEIN"/>
    <property type="match status" value="1"/>
</dbReference>
<evidence type="ECO:0000256" key="11">
    <source>
        <dbReference type="ARBA" id="ARBA00023136"/>
    </source>
</evidence>
<evidence type="ECO:0000313" key="16">
    <source>
        <dbReference type="Proteomes" id="UP001195483"/>
    </source>
</evidence>
<keyword evidence="9" id="KW-0446">Lipid-binding</keyword>
<dbReference type="AlphaFoldDB" id="A0AAE0WB92"/>
<sequence>MDFFYTNVIKAKLVTTIGGQEVESSSCYIQECVRICWLMCIKDPPLYIFYEKEQVFDKNHYKEYTEKGPRVSYVVWPALYLYKDGPMMRKGVAQGTGKRRKGKESSNIPNSGVNVPSDVICEEEATPGEPNQEMAQIDIHQMNQ</sequence>
<evidence type="ECO:0000256" key="10">
    <source>
        <dbReference type="ARBA" id="ARBA00023128"/>
    </source>
</evidence>
<feature type="region of interest" description="Disordered" evidence="13">
    <location>
        <begin position="89"/>
        <end position="144"/>
    </location>
</feature>
<evidence type="ECO:0000259" key="14">
    <source>
        <dbReference type="Pfam" id="PF16026"/>
    </source>
</evidence>
<accession>A0AAE0WB92</accession>
<dbReference type="Pfam" id="PF16026">
    <property type="entry name" value="MIEAP"/>
    <property type="match status" value="1"/>
</dbReference>
<evidence type="ECO:0000256" key="6">
    <source>
        <dbReference type="ARBA" id="ARBA00022490"/>
    </source>
</evidence>
<feature type="domain" description="Mitochondria-eating protein C-terminal" evidence="14">
    <location>
        <begin position="26"/>
        <end position="93"/>
    </location>
</feature>
<keyword evidence="16" id="KW-1185">Reference proteome</keyword>
<evidence type="ECO:0000256" key="2">
    <source>
        <dbReference type="ARBA" id="ARBA00004305"/>
    </source>
</evidence>
<evidence type="ECO:0000256" key="1">
    <source>
        <dbReference type="ARBA" id="ARBA00004294"/>
    </source>
</evidence>
<dbReference type="GO" id="GO:0035695">
    <property type="term" value="P:mitophagy by internal vacuole formation"/>
    <property type="evidence" value="ECO:0007669"/>
    <property type="project" value="TreeGrafter"/>
</dbReference>
<dbReference type="Proteomes" id="UP001195483">
    <property type="component" value="Unassembled WGS sequence"/>
</dbReference>
<comment type="subcellular location">
    <subcellularLocation>
        <location evidence="3">Cytoplasm</location>
    </subcellularLocation>
    <subcellularLocation>
        <location evidence="2">Mitochondrion matrix</location>
    </subcellularLocation>
    <subcellularLocation>
        <location evidence="1">Mitochondrion outer membrane</location>
    </subcellularLocation>
</comment>
<comment type="similarity">
    <text evidence="4">Belongs to the MIEAP family.</text>
</comment>
<evidence type="ECO:0000256" key="13">
    <source>
        <dbReference type="SAM" id="MobiDB-lite"/>
    </source>
</evidence>
<dbReference type="GO" id="GO:0005741">
    <property type="term" value="C:mitochondrial outer membrane"/>
    <property type="evidence" value="ECO:0007669"/>
    <property type="project" value="UniProtKB-SubCell"/>
</dbReference>